<dbReference type="Gene3D" id="3.40.50.300">
    <property type="entry name" value="P-loop containing nucleotide triphosphate hydrolases"/>
    <property type="match status" value="1"/>
</dbReference>
<dbReference type="SMART" id="SM00382">
    <property type="entry name" value="AAA"/>
    <property type="match status" value="1"/>
</dbReference>
<dbReference type="SUPFAM" id="SSF52540">
    <property type="entry name" value="P-loop containing nucleoside triphosphate hydrolases"/>
    <property type="match status" value="1"/>
</dbReference>
<keyword evidence="10" id="KW-1185">Reference proteome</keyword>
<evidence type="ECO:0000256" key="1">
    <source>
        <dbReference type="ARBA" id="ARBA00004202"/>
    </source>
</evidence>
<dbReference type="PANTHER" id="PTHR43297:SF2">
    <property type="entry name" value="DIPEPTIDE TRANSPORT ATP-BINDING PROTEIN DPPD"/>
    <property type="match status" value="1"/>
</dbReference>
<evidence type="ECO:0000256" key="7">
    <source>
        <dbReference type="ARBA" id="ARBA00023136"/>
    </source>
</evidence>
<feature type="domain" description="ABC transporter" evidence="8">
    <location>
        <begin position="6"/>
        <end position="249"/>
    </location>
</feature>
<dbReference type="PANTHER" id="PTHR43297">
    <property type="entry name" value="OLIGOPEPTIDE TRANSPORT ATP-BINDING PROTEIN APPD"/>
    <property type="match status" value="1"/>
</dbReference>
<evidence type="ECO:0000256" key="3">
    <source>
        <dbReference type="ARBA" id="ARBA00022448"/>
    </source>
</evidence>
<dbReference type="FunFam" id="3.40.50.300:FF:000016">
    <property type="entry name" value="Oligopeptide ABC transporter ATP-binding component"/>
    <property type="match status" value="1"/>
</dbReference>
<comment type="subcellular location">
    <subcellularLocation>
        <location evidence="1">Cell membrane</location>
        <topology evidence="1">Peripheral membrane protein</topology>
    </subcellularLocation>
</comment>
<sequence length="289" mass="32056">MTDLIVDVKGLQVTGLNKKEALPLVKGIDFQVAKGKVVGVIGESGSGKSISMKALMGILPEKVTSEQSHYQFDGQDVNDASNLPIAMIFQDPMTSLNPLRKISYHLAEIIFRHDSDIADQEAEKLAVEVLKQVGINQAEKRLNQYPFELSGGMRQRVIIAMALLANPALLIADEPTTALDVTIQAQILALLKKLQLERNLSIVLVSHDFGVIAGMCDYVKVMYQGRIVEEGTVEEIFYSPQHAYTKKLLASADLDSDENVIYDVSQDDKTWQYITISPTHRYLKEVAHD</sequence>
<name>A0A1G6DM54_9STRE</name>
<dbReference type="GO" id="GO:0016887">
    <property type="term" value="F:ATP hydrolysis activity"/>
    <property type="evidence" value="ECO:0007669"/>
    <property type="project" value="InterPro"/>
</dbReference>
<dbReference type="AlphaFoldDB" id="A0A1G6DM54"/>
<accession>A0A1G6DM54</accession>
<protein>
    <submittedName>
        <fullName evidence="9">Oligopeptide transport system ATP-binding protein</fullName>
    </submittedName>
</protein>
<dbReference type="InterPro" id="IPR003593">
    <property type="entry name" value="AAA+_ATPase"/>
</dbReference>
<dbReference type="GO" id="GO:0005886">
    <property type="term" value="C:plasma membrane"/>
    <property type="evidence" value="ECO:0007669"/>
    <property type="project" value="UniProtKB-SubCell"/>
</dbReference>
<dbReference type="InterPro" id="IPR027417">
    <property type="entry name" value="P-loop_NTPase"/>
</dbReference>
<reference evidence="9 10" key="1">
    <citation type="submission" date="2016-10" db="EMBL/GenBank/DDBJ databases">
        <authorList>
            <person name="de Groot N.N."/>
        </authorList>
    </citation>
    <scope>NUCLEOTIDE SEQUENCE [LARGE SCALE GENOMIC DNA]</scope>
    <source>
        <strain evidence="9 10">A-4</strain>
    </source>
</reference>
<dbReference type="CDD" id="cd03257">
    <property type="entry name" value="ABC_NikE_OppD_transporters"/>
    <property type="match status" value="1"/>
</dbReference>
<evidence type="ECO:0000256" key="2">
    <source>
        <dbReference type="ARBA" id="ARBA00005417"/>
    </source>
</evidence>
<keyword evidence="6 9" id="KW-0067">ATP-binding</keyword>
<keyword evidence="7" id="KW-0472">Membrane</keyword>
<dbReference type="InterPro" id="IPR017871">
    <property type="entry name" value="ABC_transporter-like_CS"/>
</dbReference>
<organism evidence="9 10">
    <name type="scientific">Streptococcus henryi</name>
    <dbReference type="NCBI Taxonomy" id="439219"/>
    <lineage>
        <taxon>Bacteria</taxon>
        <taxon>Bacillati</taxon>
        <taxon>Bacillota</taxon>
        <taxon>Bacilli</taxon>
        <taxon>Lactobacillales</taxon>
        <taxon>Streptococcaceae</taxon>
        <taxon>Streptococcus</taxon>
    </lineage>
</organism>
<keyword evidence="4" id="KW-1003">Cell membrane</keyword>
<evidence type="ECO:0000313" key="10">
    <source>
        <dbReference type="Proteomes" id="UP000182508"/>
    </source>
</evidence>
<keyword evidence="5" id="KW-0547">Nucleotide-binding</keyword>
<dbReference type="PROSITE" id="PS00211">
    <property type="entry name" value="ABC_TRANSPORTER_1"/>
    <property type="match status" value="1"/>
</dbReference>
<evidence type="ECO:0000256" key="4">
    <source>
        <dbReference type="ARBA" id="ARBA00022475"/>
    </source>
</evidence>
<dbReference type="InterPro" id="IPR050388">
    <property type="entry name" value="ABC_Ni/Peptide_Import"/>
</dbReference>
<keyword evidence="3" id="KW-0813">Transport</keyword>
<proteinExistence type="inferred from homology"/>
<evidence type="ECO:0000256" key="5">
    <source>
        <dbReference type="ARBA" id="ARBA00022741"/>
    </source>
</evidence>
<dbReference type="EMBL" id="FMXP01000043">
    <property type="protein sequence ID" value="SDB46201.1"/>
    <property type="molecule type" value="Genomic_DNA"/>
</dbReference>
<comment type="similarity">
    <text evidence="2">Belongs to the ABC transporter superfamily.</text>
</comment>
<dbReference type="RefSeq" id="WP_074486722.1">
    <property type="nucleotide sequence ID" value="NZ_FMXP01000043.1"/>
</dbReference>
<gene>
    <name evidence="9" type="ORF">SAMN02910293_02301</name>
</gene>
<dbReference type="STRING" id="439219.SAMN02910293_02301"/>
<dbReference type="Proteomes" id="UP000182508">
    <property type="component" value="Unassembled WGS sequence"/>
</dbReference>
<dbReference type="InterPro" id="IPR003439">
    <property type="entry name" value="ABC_transporter-like_ATP-bd"/>
</dbReference>
<dbReference type="GO" id="GO:0005524">
    <property type="term" value="F:ATP binding"/>
    <property type="evidence" value="ECO:0007669"/>
    <property type="project" value="UniProtKB-KW"/>
</dbReference>
<evidence type="ECO:0000313" key="9">
    <source>
        <dbReference type="EMBL" id="SDB46201.1"/>
    </source>
</evidence>
<dbReference type="PROSITE" id="PS50893">
    <property type="entry name" value="ABC_TRANSPORTER_2"/>
    <property type="match status" value="1"/>
</dbReference>
<evidence type="ECO:0000256" key="6">
    <source>
        <dbReference type="ARBA" id="ARBA00022840"/>
    </source>
</evidence>
<evidence type="ECO:0000259" key="8">
    <source>
        <dbReference type="PROSITE" id="PS50893"/>
    </source>
</evidence>
<dbReference type="Pfam" id="PF00005">
    <property type="entry name" value="ABC_tran"/>
    <property type="match status" value="1"/>
</dbReference>